<protein>
    <submittedName>
        <fullName evidence="1">Ubiquitin-conjugating enzyme E2 1-like</fullName>
    </submittedName>
</protein>
<dbReference type="AlphaFoldDB" id="A0A2P2M6V3"/>
<evidence type="ECO:0000313" key="1">
    <source>
        <dbReference type="EMBL" id="MBX25958.1"/>
    </source>
</evidence>
<accession>A0A2P2M6V3</accession>
<organism evidence="1">
    <name type="scientific">Rhizophora mucronata</name>
    <name type="common">Asiatic mangrove</name>
    <dbReference type="NCBI Taxonomy" id="61149"/>
    <lineage>
        <taxon>Eukaryota</taxon>
        <taxon>Viridiplantae</taxon>
        <taxon>Streptophyta</taxon>
        <taxon>Embryophyta</taxon>
        <taxon>Tracheophyta</taxon>
        <taxon>Spermatophyta</taxon>
        <taxon>Magnoliopsida</taxon>
        <taxon>eudicotyledons</taxon>
        <taxon>Gunneridae</taxon>
        <taxon>Pentapetalae</taxon>
        <taxon>rosids</taxon>
        <taxon>fabids</taxon>
        <taxon>Malpighiales</taxon>
        <taxon>Rhizophoraceae</taxon>
        <taxon>Rhizophora</taxon>
    </lineage>
</organism>
<reference evidence="1" key="1">
    <citation type="submission" date="2018-02" db="EMBL/GenBank/DDBJ databases">
        <title>Rhizophora mucronata_Transcriptome.</title>
        <authorList>
            <person name="Meera S.P."/>
            <person name="Sreeshan A."/>
            <person name="Augustine A."/>
        </authorList>
    </citation>
    <scope>NUCLEOTIDE SEQUENCE</scope>
    <source>
        <tissue evidence="1">Leaf</tissue>
    </source>
</reference>
<proteinExistence type="predicted"/>
<name>A0A2P2M6V3_RHIMU</name>
<sequence length="57" mass="6549">MNSDHAQILCITRLLAVIGENTRATEVHRTSHTFQAVMSLQQSLSRNYRQQPESRSH</sequence>
<dbReference type="EMBL" id="GGEC01045474">
    <property type="protein sequence ID" value="MBX25958.1"/>
    <property type="molecule type" value="Transcribed_RNA"/>
</dbReference>